<dbReference type="Pfam" id="PF04055">
    <property type="entry name" value="Radical_SAM"/>
    <property type="match status" value="1"/>
</dbReference>
<evidence type="ECO:0000259" key="4">
    <source>
        <dbReference type="Pfam" id="PF04055"/>
    </source>
</evidence>
<sequence length="285" mass="32693">MLFGKAAIYTKDAKSLLTKASGFINAYDFTLNPYQGCQYGCSYCYAAAFSPNQKLRKEWGDWVIIKQNAVELLELELARWKRKHPDTPPRIYMSSVTDPYQAIESKQKLTRQLLEVMTKFQPILVIQTRSPMIVRDIDILQKLQYLRINISIPTGSESVRKDFEPKSPSIIARLQALGKLQHSLSSAKYSVTITPLLPTLPEDKKAFLQKLAIAERIVIQPFHANQKKSLVASTREEAIALQSKYAWWYDNEAEQYEIFKQELCDLVNFSPNIDIREGKNGFGYD</sequence>
<dbReference type="InterPro" id="IPR007197">
    <property type="entry name" value="rSAM"/>
</dbReference>
<dbReference type="CDD" id="cd01335">
    <property type="entry name" value="Radical_SAM"/>
    <property type="match status" value="1"/>
</dbReference>
<proteinExistence type="predicted"/>
<evidence type="ECO:0000256" key="2">
    <source>
        <dbReference type="ARBA" id="ARBA00023004"/>
    </source>
</evidence>
<comment type="caution">
    <text evidence="5">The sequence shown here is derived from an EMBL/GenBank/DDBJ whole genome shotgun (WGS) entry which is preliminary data.</text>
</comment>
<evidence type="ECO:0000313" key="5">
    <source>
        <dbReference type="EMBL" id="MEA5479771.1"/>
    </source>
</evidence>
<keyword evidence="1" id="KW-0479">Metal-binding</keyword>
<reference evidence="5 6" key="1">
    <citation type="submission" date="2023-12" db="EMBL/GenBank/DDBJ databases">
        <title>Baltic Sea Cyanobacteria.</title>
        <authorList>
            <person name="Delbaje E."/>
            <person name="Fewer D.P."/>
            <person name="Shishido T.K."/>
        </authorList>
    </citation>
    <scope>NUCLEOTIDE SEQUENCE [LARGE SCALE GENOMIC DNA]</scope>
    <source>
        <strain evidence="5 6">UHCC 0370</strain>
    </source>
</reference>
<organism evidence="5 6">
    <name type="scientific">Pseudanabaena galeata UHCC 0370</name>
    <dbReference type="NCBI Taxonomy" id="3110310"/>
    <lineage>
        <taxon>Bacteria</taxon>
        <taxon>Bacillati</taxon>
        <taxon>Cyanobacteriota</taxon>
        <taxon>Cyanophyceae</taxon>
        <taxon>Pseudanabaenales</taxon>
        <taxon>Pseudanabaenaceae</taxon>
        <taxon>Pseudanabaena</taxon>
    </lineage>
</organism>
<dbReference type="PANTHER" id="PTHR43432">
    <property type="entry name" value="SLR0285 PROTEIN"/>
    <property type="match status" value="1"/>
</dbReference>
<dbReference type="EMBL" id="JAYGIE010000098">
    <property type="protein sequence ID" value="MEA5479771.1"/>
    <property type="molecule type" value="Genomic_DNA"/>
</dbReference>
<keyword evidence="2" id="KW-0408">Iron</keyword>
<evidence type="ECO:0000256" key="1">
    <source>
        <dbReference type="ARBA" id="ARBA00022723"/>
    </source>
</evidence>
<dbReference type="Proteomes" id="UP001301388">
    <property type="component" value="Unassembled WGS sequence"/>
</dbReference>
<dbReference type="InterPro" id="IPR040086">
    <property type="entry name" value="MJ0683-like"/>
</dbReference>
<keyword evidence="6" id="KW-1185">Reference proteome</keyword>
<dbReference type="RefSeq" id="WP_323262936.1">
    <property type="nucleotide sequence ID" value="NZ_JAYGIE010000098.1"/>
</dbReference>
<dbReference type="PANTHER" id="PTHR43432:SF3">
    <property type="entry name" value="SLR0285 PROTEIN"/>
    <property type="match status" value="1"/>
</dbReference>
<name>A0ABU5TN99_9CYAN</name>
<gene>
    <name evidence="5" type="ORF">VB774_19275</name>
</gene>
<dbReference type="SFLD" id="SFLDS00029">
    <property type="entry name" value="Radical_SAM"/>
    <property type="match status" value="1"/>
</dbReference>
<dbReference type="SFLD" id="SFLDG01084">
    <property type="entry name" value="Uncharacterised_Radical_SAM_Su"/>
    <property type="match status" value="1"/>
</dbReference>
<keyword evidence="3" id="KW-0411">Iron-sulfur</keyword>
<evidence type="ECO:0000313" key="6">
    <source>
        <dbReference type="Proteomes" id="UP001301388"/>
    </source>
</evidence>
<accession>A0ABU5TN99</accession>
<dbReference type="Gene3D" id="3.80.30.30">
    <property type="match status" value="1"/>
</dbReference>
<protein>
    <submittedName>
        <fullName evidence="5">Radical SAM protein</fullName>
    </submittedName>
</protein>
<evidence type="ECO:0000256" key="3">
    <source>
        <dbReference type="ARBA" id="ARBA00023014"/>
    </source>
</evidence>
<feature type="domain" description="Radical SAM core" evidence="4">
    <location>
        <begin position="32"/>
        <end position="207"/>
    </location>
</feature>